<dbReference type="InterPro" id="IPR001254">
    <property type="entry name" value="Trypsin_dom"/>
</dbReference>
<evidence type="ECO:0000256" key="6">
    <source>
        <dbReference type="RuleBase" id="RU363034"/>
    </source>
</evidence>
<evidence type="ECO:0000256" key="1">
    <source>
        <dbReference type="ARBA" id="ARBA00022670"/>
    </source>
</evidence>
<dbReference type="Ensembl" id="ENSLLET00000017835.1">
    <property type="protein sequence ID" value="ENSLLEP00000017183.1"/>
    <property type="gene ID" value="ENSLLEG00000010942.1"/>
</dbReference>
<dbReference type="PANTHER" id="PTHR24257:SF22">
    <property type="entry name" value="CHYMOTRYPSIN-LIKE ELASTASE FAMILY MEMBER 3B"/>
    <property type="match status" value="1"/>
</dbReference>
<dbReference type="InterPro" id="IPR018114">
    <property type="entry name" value="TRYPSIN_HIS"/>
</dbReference>
<evidence type="ECO:0000256" key="2">
    <source>
        <dbReference type="ARBA" id="ARBA00022729"/>
    </source>
</evidence>
<evidence type="ECO:0000256" key="5">
    <source>
        <dbReference type="ARBA" id="ARBA00023157"/>
    </source>
</evidence>
<dbReference type="GO" id="GO:0005615">
    <property type="term" value="C:extracellular space"/>
    <property type="evidence" value="ECO:0007669"/>
    <property type="project" value="TreeGrafter"/>
</dbReference>
<reference evidence="9" key="2">
    <citation type="submission" date="2025-09" db="UniProtKB">
        <authorList>
            <consortium name="Ensembl"/>
        </authorList>
    </citation>
    <scope>IDENTIFICATION</scope>
</reference>
<keyword evidence="2 7" id="KW-0732">Signal</keyword>
<accession>A0A8C5MNA1</accession>
<keyword evidence="3 6" id="KW-0378">Hydrolase</keyword>
<dbReference type="InterPro" id="IPR043504">
    <property type="entry name" value="Peptidase_S1_PA_chymotrypsin"/>
</dbReference>
<dbReference type="GeneTree" id="ENSGT01030000234528"/>
<dbReference type="PROSITE" id="PS00134">
    <property type="entry name" value="TRYPSIN_HIS"/>
    <property type="match status" value="1"/>
</dbReference>
<evidence type="ECO:0000313" key="10">
    <source>
        <dbReference type="Proteomes" id="UP000694569"/>
    </source>
</evidence>
<organism evidence="9 10">
    <name type="scientific">Leptobrachium leishanense</name>
    <name type="common">Leishan spiny toad</name>
    <dbReference type="NCBI Taxonomy" id="445787"/>
    <lineage>
        <taxon>Eukaryota</taxon>
        <taxon>Metazoa</taxon>
        <taxon>Chordata</taxon>
        <taxon>Craniata</taxon>
        <taxon>Vertebrata</taxon>
        <taxon>Euteleostomi</taxon>
        <taxon>Amphibia</taxon>
        <taxon>Batrachia</taxon>
        <taxon>Anura</taxon>
        <taxon>Pelobatoidea</taxon>
        <taxon>Megophryidae</taxon>
        <taxon>Leptobrachium</taxon>
    </lineage>
</organism>
<dbReference type="InterPro" id="IPR033116">
    <property type="entry name" value="TRYPSIN_SER"/>
</dbReference>
<feature type="signal peptide" evidence="7">
    <location>
        <begin position="1"/>
        <end position="20"/>
    </location>
</feature>
<dbReference type="Pfam" id="PF00089">
    <property type="entry name" value="Trypsin"/>
    <property type="match status" value="1"/>
</dbReference>
<evidence type="ECO:0000256" key="4">
    <source>
        <dbReference type="ARBA" id="ARBA00022825"/>
    </source>
</evidence>
<dbReference type="OrthoDB" id="10061449at2759"/>
<feature type="domain" description="Peptidase S1" evidence="8">
    <location>
        <begin position="32"/>
        <end position="273"/>
    </location>
</feature>
<proteinExistence type="predicted"/>
<keyword evidence="10" id="KW-1185">Reference proteome</keyword>
<dbReference type="Gene3D" id="2.40.10.10">
    <property type="entry name" value="Trypsin-like serine proteases"/>
    <property type="match status" value="2"/>
</dbReference>
<evidence type="ECO:0000256" key="7">
    <source>
        <dbReference type="SAM" id="SignalP"/>
    </source>
</evidence>
<dbReference type="InterPro" id="IPR050850">
    <property type="entry name" value="Peptidase_S1_Elastase_sf"/>
</dbReference>
<dbReference type="AlphaFoldDB" id="A0A8C5MNA1"/>
<dbReference type="GO" id="GO:0004252">
    <property type="term" value="F:serine-type endopeptidase activity"/>
    <property type="evidence" value="ECO:0007669"/>
    <property type="project" value="InterPro"/>
</dbReference>
<dbReference type="InterPro" id="IPR009003">
    <property type="entry name" value="Peptidase_S1_PA"/>
</dbReference>
<dbReference type="PROSITE" id="PS50240">
    <property type="entry name" value="TRYPSIN_DOM"/>
    <property type="match status" value="1"/>
</dbReference>
<evidence type="ECO:0000259" key="8">
    <source>
        <dbReference type="PROSITE" id="PS50240"/>
    </source>
</evidence>
<dbReference type="SUPFAM" id="SSF50494">
    <property type="entry name" value="Trypsin-like serine proteases"/>
    <property type="match status" value="1"/>
</dbReference>
<reference evidence="9" key="1">
    <citation type="submission" date="2025-08" db="UniProtKB">
        <authorList>
            <consortium name="Ensembl"/>
        </authorList>
    </citation>
    <scope>IDENTIFICATION</scope>
</reference>
<name>A0A8C5MNA1_9ANUR</name>
<feature type="chain" id="PRO_5034844359" description="Peptidase S1 domain-containing protein" evidence="7">
    <location>
        <begin position="21"/>
        <end position="275"/>
    </location>
</feature>
<evidence type="ECO:0000313" key="9">
    <source>
        <dbReference type="Ensembl" id="ENSLLEP00000017183.1"/>
    </source>
</evidence>
<dbReference type="CDD" id="cd00190">
    <property type="entry name" value="Tryp_SPc"/>
    <property type="match status" value="1"/>
</dbReference>
<keyword evidence="1 6" id="KW-0645">Protease</keyword>
<evidence type="ECO:0000256" key="3">
    <source>
        <dbReference type="ARBA" id="ARBA00022801"/>
    </source>
</evidence>
<dbReference type="GO" id="GO:0006508">
    <property type="term" value="P:proteolysis"/>
    <property type="evidence" value="ECO:0007669"/>
    <property type="project" value="UniProtKB-KW"/>
</dbReference>
<dbReference type="PANTHER" id="PTHR24257">
    <property type="entry name" value="CHYMOTRYPSIN-LIKE ELASTASE FAMILY MEMBER"/>
    <property type="match status" value="1"/>
</dbReference>
<dbReference type="Proteomes" id="UP000694569">
    <property type="component" value="Unplaced"/>
</dbReference>
<keyword evidence="5" id="KW-1015">Disulfide bond</keyword>
<dbReference type="PROSITE" id="PS00135">
    <property type="entry name" value="TRYPSIN_SER"/>
    <property type="match status" value="1"/>
</dbReference>
<dbReference type="SMART" id="SM00020">
    <property type="entry name" value="Tryp_SPc"/>
    <property type="match status" value="1"/>
</dbReference>
<dbReference type="PRINTS" id="PR00722">
    <property type="entry name" value="CHYMOTRYPSIN"/>
</dbReference>
<dbReference type="InterPro" id="IPR001314">
    <property type="entry name" value="Peptidase_S1A"/>
</dbReference>
<protein>
    <recommendedName>
        <fullName evidence="8">Peptidase S1 domain-containing protein</fullName>
    </recommendedName>
</protein>
<keyword evidence="4 6" id="KW-0720">Serine protease</keyword>
<dbReference type="FunFam" id="2.40.10.10:FF:000120">
    <property type="entry name" value="Putative serine protease"/>
    <property type="match status" value="1"/>
</dbReference>
<sequence length="275" mass="30515">MHSLFATATFLSTLLALVYGCGMPIIYPKSRVVNGVDAEPHTWPWQVSLQHESRGKYIHMCGGTLINESWVLTAAHCISPCEIYRIVLGEHNLREKEGNEQFIPVKPADIFVHHKWRRIECLECGYDIALIKLNPAAEINDTVQLACLPPAGQIIEDNNNTFYITGWGLLATEGNRPDVLQEALLPIVDHATCTQPKSWGDYVKTNMICAGGDSVSGCQGDSGGPLNYLAENDRWEVHGITSFGPSEGCNVLNKPTVFTRVSAFIDWINKIMNKF</sequence>